<evidence type="ECO:0000256" key="1">
    <source>
        <dbReference type="SAM" id="Phobius"/>
    </source>
</evidence>
<feature type="transmembrane region" description="Helical" evidence="1">
    <location>
        <begin position="21"/>
        <end position="46"/>
    </location>
</feature>
<comment type="caution">
    <text evidence="2">The sequence shown here is derived from an EMBL/GenBank/DDBJ whole genome shotgun (WGS) entry which is preliminary data.</text>
</comment>
<gene>
    <name evidence="2" type="ORF">E8P82_05115</name>
</gene>
<dbReference type="EMBL" id="SSWH01000003">
    <property type="protein sequence ID" value="THJ67478.1"/>
    <property type="molecule type" value="Genomic_DNA"/>
</dbReference>
<protein>
    <submittedName>
        <fullName evidence="2">Uncharacterized protein</fullName>
    </submittedName>
</protein>
<dbReference type="Proteomes" id="UP000305233">
    <property type="component" value="Unassembled WGS sequence"/>
</dbReference>
<reference evidence="2 3" key="1">
    <citation type="submission" date="2019-04" db="EMBL/GenBank/DDBJ databases">
        <authorList>
            <person name="Liu Q."/>
            <person name="Xin Y.-H."/>
        </authorList>
    </citation>
    <scope>NUCLEOTIDE SEQUENCE [LARGE SCALE GENOMIC DNA]</scope>
    <source>
        <strain evidence="2 3">AM23</strain>
    </source>
</reference>
<keyword evidence="1" id="KW-0812">Transmembrane</keyword>
<accession>A0A4S5E7C5</accession>
<evidence type="ECO:0000313" key="2">
    <source>
        <dbReference type="EMBL" id="THJ67478.1"/>
    </source>
</evidence>
<organism evidence="2 3">
    <name type="scientific">Arthrobacter echini</name>
    <dbReference type="NCBI Taxonomy" id="1529066"/>
    <lineage>
        <taxon>Bacteria</taxon>
        <taxon>Bacillati</taxon>
        <taxon>Actinomycetota</taxon>
        <taxon>Actinomycetes</taxon>
        <taxon>Micrococcales</taxon>
        <taxon>Micrococcaceae</taxon>
        <taxon>Arthrobacter</taxon>
    </lineage>
</organism>
<sequence length="95" mass="10228">MVLMGIETARPAQWLKDNRTALPSVLALLGVAVFWVVGAFGGISFLHDATSPMAMLTGLYLMLVAVAASIIVAVLALTDLVRRFSGQRMARRDEP</sequence>
<keyword evidence="3" id="KW-1185">Reference proteome</keyword>
<dbReference type="RefSeq" id="WP_168796492.1">
    <property type="nucleotide sequence ID" value="NZ_SSWH01000003.1"/>
</dbReference>
<keyword evidence="1" id="KW-1133">Transmembrane helix</keyword>
<dbReference type="AlphaFoldDB" id="A0A4S5E7C5"/>
<keyword evidence="1" id="KW-0472">Membrane</keyword>
<proteinExistence type="predicted"/>
<feature type="transmembrane region" description="Helical" evidence="1">
    <location>
        <begin position="58"/>
        <end position="81"/>
    </location>
</feature>
<evidence type="ECO:0000313" key="3">
    <source>
        <dbReference type="Proteomes" id="UP000305233"/>
    </source>
</evidence>
<name>A0A4S5E7C5_9MICC</name>